<keyword evidence="18" id="KW-1185">Reference proteome</keyword>
<name>A0ABU5GPX1_9GAMM</name>
<evidence type="ECO:0000256" key="13">
    <source>
        <dbReference type="NCBIfam" id="TIGR01064"/>
    </source>
</evidence>
<evidence type="ECO:0000259" key="15">
    <source>
        <dbReference type="Pfam" id="PF00224"/>
    </source>
</evidence>
<dbReference type="Gene3D" id="3.40.1380.20">
    <property type="entry name" value="Pyruvate kinase, C-terminal domain"/>
    <property type="match status" value="1"/>
</dbReference>
<dbReference type="SUPFAM" id="SSF51621">
    <property type="entry name" value="Phosphoenolpyruvate/pyruvate domain"/>
    <property type="match status" value="1"/>
</dbReference>
<dbReference type="PRINTS" id="PR01050">
    <property type="entry name" value="PYRUVTKNASE"/>
</dbReference>
<keyword evidence="10 14" id="KW-0460">Magnesium</keyword>
<dbReference type="PROSITE" id="PS00110">
    <property type="entry name" value="PYRUVATE_KINASE"/>
    <property type="match status" value="1"/>
</dbReference>
<feature type="domain" description="Pyruvate kinase barrel" evidence="15">
    <location>
        <begin position="5"/>
        <end position="330"/>
    </location>
</feature>
<dbReference type="GO" id="GO:0004743">
    <property type="term" value="F:pyruvate kinase activity"/>
    <property type="evidence" value="ECO:0007669"/>
    <property type="project" value="UniProtKB-EC"/>
</dbReference>
<evidence type="ECO:0000256" key="7">
    <source>
        <dbReference type="ARBA" id="ARBA00022741"/>
    </source>
</evidence>
<dbReference type="Proteomes" id="UP001294570">
    <property type="component" value="Unassembled WGS sequence"/>
</dbReference>
<keyword evidence="12 17" id="KW-0670">Pyruvate</keyword>
<dbReference type="NCBIfam" id="NF004978">
    <property type="entry name" value="PRK06354.1"/>
    <property type="match status" value="1"/>
</dbReference>
<evidence type="ECO:0000256" key="4">
    <source>
        <dbReference type="ARBA" id="ARBA00012142"/>
    </source>
</evidence>
<reference evidence="17 18" key="1">
    <citation type="submission" date="2023-12" db="EMBL/GenBank/DDBJ databases">
        <title>Denitrificimonas halotolerans sp. nov.,a novel species isolated from landfill leachate.</title>
        <authorList>
            <person name="Wang S."/>
        </authorList>
    </citation>
    <scope>NUCLEOTIDE SEQUENCE [LARGE SCALE GENOMIC DNA]</scope>
    <source>
        <strain evidence="17 18">JX-1</strain>
    </source>
</reference>
<keyword evidence="9" id="KW-0067">ATP-binding</keyword>
<keyword evidence="5 14" id="KW-0808">Transferase</keyword>
<dbReference type="InterPro" id="IPR018209">
    <property type="entry name" value="Pyrv_Knase_AS"/>
</dbReference>
<protein>
    <recommendedName>
        <fullName evidence="4 13">Pyruvate kinase</fullName>
        <ecNumber evidence="4 13">2.7.1.40</ecNumber>
    </recommendedName>
</protein>
<evidence type="ECO:0000256" key="5">
    <source>
        <dbReference type="ARBA" id="ARBA00022679"/>
    </source>
</evidence>
<dbReference type="Pfam" id="PF02887">
    <property type="entry name" value="PK_C"/>
    <property type="match status" value="1"/>
</dbReference>
<evidence type="ECO:0000256" key="9">
    <source>
        <dbReference type="ARBA" id="ARBA00022840"/>
    </source>
</evidence>
<keyword evidence="6" id="KW-0479">Metal-binding</keyword>
<keyword evidence="8 14" id="KW-0418">Kinase</keyword>
<accession>A0ABU5GPX1</accession>
<dbReference type="NCBIfam" id="NF004491">
    <property type="entry name" value="PRK05826.1"/>
    <property type="match status" value="1"/>
</dbReference>
<dbReference type="InterPro" id="IPR015795">
    <property type="entry name" value="Pyrv_Knase_C"/>
</dbReference>
<evidence type="ECO:0000256" key="10">
    <source>
        <dbReference type="ARBA" id="ARBA00022842"/>
    </source>
</evidence>
<dbReference type="InterPro" id="IPR015793">
    <property type="entry name" value="Pyrv_Knase_brl"/>
</dbReference>
<sequence length="486" mass="52613">MSTLRRTKIVATIGPASSSTETLEQLILAGMDVARLNFSHGTPDEHRERTQNIRQIAAKLNRHVAILGDLQGPKIRIARFADKKIELQNGDSFCFSITHPRDAGTQEIVGIDYPDLVTDCGVGDQLLLDDGRVVMEVERVSADALNCRVLVGGSLSDNKGINRRGGGLTAPALTEKDKQDIRLAAELDLDYLAVSFPRDAADMNLARRLCEEAHCKAWLVAKIERAEAVMNDDALNGLISASDAVMVARGDLGVEIGDAELVGIQKKIIAAARKQNKAVITATQMMESMIHSPMPTRAEVSDVANAALDYTDAVMLSAETAAGEYPVQAVAAMARVCLGAEKNPIMRQSAHRIGQTFERWDESIALATMYTANHFPGIKAIIALTESGYTPLVMSRIRSSMPIYAFAPSRQTQARVALFRGVYTVPFDPSGSFTTSVSQAAVEELVKRGAVTEDDWVILTKGDSYHLVGGTNTMKLLHVGHTIANK</sequence>
<organism evidence="17 18">
    <name type="scientific">Denitrificimonas halotolerans</name>
    <dbReference type="NCBI Taxonomy" id="3098930"/>
    <lineage>
        <taxon>Bacteria</taxon>
        <taxon>Pseudomonadati</taxon>
        <taxon>Pseudomonadota</taxon>
        <taxon>Gammaproteobacteria</taxon>
        <taxon>Pseudomonadales</taxon>
        <taxon>Pseudomonadaceae</taxon>
        <taxon>Denitrificimonas</taxon>
    </lineage>
</organism>
<evidence type="ECO:0000256" key="12">
    <source>
        <dbReference type="ARBA" id="ARBA00023317"/>
    </source>
</evidence>
<evidence type="ECO:0000256" key="8">
    <source>
        <dbReference type="ARBA" id="ARBA00022777"/>
    </source>
</evidence>
<evidence type="ECO:0000259" key="16">
    <source>
        <dbReference type="Pfam" id="PF02887"/>
    </source>
</evidence>
<gene>
    <name evidence="17" type="primary">pyk</name>
    <name evidence="17" type="ORF">TOI97_05330</name>
</gene>
<evidence type="ECO:0000256" key="2">
    <source>
        <dbReference type="ARBA" id="ARBA00004997"/>
    </source>
</evidence>
<comment type="caution">
    <text evidence="17">The sequence shown here is derived from an EMBL/GenBank/DDBJ whole genome shotgun (WGS) entry which is preliminary data.</text>
</comment>
<dbReference type="Gene3D" id="3.20.20.60">
    <property type="entry name" value="Phosphoenolpyruvate-binding domains"/>
    <property type="match status" value="1"/>
</dbReference>
<keyword evidence="11 14" id="KW-0324">Glycolysis</keyword>
<dbReference type="GO" id="GO:0016301">
    <property type="term" value="F:kinase activity"/>
    <property type="evidence" value="ECO:0007669"/>
    <property type="project" value="UniProtKB-KW"/>
</dbReference>
<comment type="catalytic activity">
    <reaction evidence="14">
        <text>pyruvate + ATP = phosphoenolpyruvate + ADP + H(+)</text>
        <dbReference type="Rhea" id="RHEA:18157"/>
        <dbReference type="ChEBI" id="CHEBI:15361"/>
        <dbReference type="ChEBI" id="CHEBI:15378"/>
        <dbReference type="ChEBI" id="CHEBI:30616"/>
        <dbReference type="ChEBI" id="CHEBI:58702"/>
        <dbReference type="ChEBI" id="CHEBI:456216"/>
        <dbReference type="EC" id="2.7.1.40"/>
    </reaction>
</comment>
<dbReference type="InterPro" id="IPR011037">
    <property type="entry name" value="Pyrv_Knase-like_insert_dom_sf"/>
</dbReference>
<dbReference type="Gene3D" id="2.40.33.10">
    <property type="entry name" value="PK beta-barrel domain-like"/>
    <property type="match status" value="1"/>
</dbReference>
<proteinExistence type="inferred from homology"/>
<dbReference type="InterPro" id="IPR036918">
    <property type="entry name" value="Pyrv_Knase_C_sf"/>
</dbReference>
<dbReference type="SUPFAM" id="SSF50800">
    <property type="entry name" value="PK beta-barrel domain-like"/>
    <property type="match status" value="1"/>
</dbReference>
<dbReference type="InterPro" id="IPR015813">
    <property type="entry name" value="Pyrv/PenolPyrv_kinase-like_dom"/>
</dbReference>
<dbReference type="InterPro" id="IPR040442">
    <property type="entry name" value="Pyrv_kinase-like_dom_sf"/>
</dbReference>
<dbReference type="EMBL" id="JAXIVU010000005">
    <property type="protein sequence ID" value="MDY7218993.1"/>
    <property type="molecule type" value="Genomic_DNA"/>
</dbReference>
<comment type="cofactor">
    <cofactor evidence="1">
        <name>K(+)</name>
        <dbReference type="ChEBI" id="CHEBI:29103"/>
    </cofactor>
</comment>
<evidence type="ECO:0000256" key="6">
    <source>
        <dbReference type="ARBA" id="ARBA00022723"/>
    </source>
</evidence>
<comment type="similarity">
    <text evidence="3 14">Belongs to the pyruvate kinase family.</text>
</comment>
<dbReference type="PANTHER" id="PTHR11817">
    <property type="entry name" value="PYRUVATE KINASE"/>
    <property type="match status" value="1"/>
</dbReference>
<dbReference type="Pfam" id="PF00224">
    <property type="entry name" value="PK"/>
    <property type="match status" value="1"/>
</dbReference>
<dbReference type="NCBIfam" id="TIGR01064">
    <property type="entry name" value="pyruv_kin"/>
    <property type="match status" value="1"/>
</dbReference>
<dbReference type="InterPro" id="IPR001697">
    <property type="entry name" value="Pyr_Knase"/>
</dbReference>
<keyword evidence="7" id="KW-0547">Nucleotide-binding</keyword>
<evidence type="ECO:0000313" key="17">
    <source>
        <dbReference type="EMBL" id="MDY7218993.1"/>
    </source>
</evidence>
<evidence type="ECO:0000256" key="3">
    <source>
        <dbReference type="ARBA" id="ARBA00008663"/>
    </source>
</evidence>
<evidence type="ECO:0000256" key="14">
    <source>
        <dbReference type="RuleBase" id="RU000504"/>
    </source>
</evidence>
<dbReference type="SUPFAM" id="SSF52935">
    <property type="entry name" value="PK C-terminal domain-like"/>
    <property type="match status" value="1"/>
</dbReference>
<dbReference type="RefSeq" id="WP_321553091.1">
    <property type="nucleotide sequence ID" value="NZ_JAXIVU010000005.1"/>
</dbReference>
<evidence type="ECO:0000313" key="18">
    <source>
        <dbReference type="Proteomes" id="UP001294570"/>
    </source>
</evidence>
<comment type="pathway">
    <text evidence="2 14">Carbohydrate degradation; glycolysis; pyruvate from D-glyceraldehyde 3-phosphate: step 5/5.</text>
</comment>
<evidence type="ECO:0000256" key="11">
    <source>
        <dbReference type="ARBA" id="ARBA00023152"/>
    </source>
</evidence>
<evidence type="ECO:0000256" key="1">
    <source>
        <dbReference type="ARBA" id="ARBA00001958"/>
    </source>
</evidence>
<dbReference type="EC" id="2.7.1.40" evidence="4 13"/>
<feature type="domain" description="Pyruvate kinase C-terminal" evidence="16">
    <location>
        <begin position="362"/>
        <end position="476"/>
    </location>
</feature>
<dbReference type="InterPro" id="IPR015806">
    <property type="entry name" value="Pyrv_Knase_insert_dom_sf"/>
</dbReference>